<proteinExistence type="predicted"/>
<evidence type="ECO:0000313" key="1">
    <source>
        <dbReference type="EMBL" id="XCD05024.1"/>
    </source>
</evidence>
<sequence>MIIISCDKCGNIMEPKIQEQSKRISGQKITQLFLKCKECGKRYIISYETHSTLFLKKKIRSKTEQLKVIRNPIQYKTELNNIDRYKRMLSKEIEEASKMFEKGKNNG</sequence>
<evidence type="ECO:0008006" key="2">
    <source>
        <dbReference type="Google" id="ProtNLM"/>
    </source>
</evidence>
<protein>
    <recommendedName>
        <fullName evidence="2">Transglycosylase</fullName>
    </recommendedName>
</protein>
<name>A0AAU8AZ39_9CAUD</name>
<dbReference type="EMBL" id="PP511521">
    <property type="protein sequence ID" value="XCD05024.1"/>
    <property type="molecule type" value="Genomic_DNA"/>
</dbReference>
<organism evidence="1">
    <name type="scientific">Dulem virus 36</name>
    <dbReference type="NCBI Taxonomy" id="3145754"/>
    <lineage>
        <taxon>Viruses</taxon>
        <taxon>Duplodnaviria</taxon>
        <taxon>Heunggongvirae</taxon>
        <taxon>Uroviricota</taxon>
        <taxon>Caudoviricetes</taxon>
    </lineage>
</organism>
<reference evidence="1" key="1">
    <citation type="submission" date="2024-03" db="EMBL/GenBank/DDBJ databases">
        <title>Diverse circular DNA viruses in blood, oral, and fecal samples of captive lemurs.</title>
        <authorList>
            <person name="Paietta E.N."/>
            <person name="Kraberger S."/>
            <person name="Lund M.C."/>
            <person name="Custer J.M."/>
            <person name="Vargas K.M."/>
            <person name="Ehmke E.E."/>
            <person name="Yoder A.D."/>
            <person name="Varsani A."/>
        </authorList>
    </citation>
    <scope>NUCLEOTIDE SEQUENCE</scope>
    <source>
        <strain evidence="1">Duke_24FS_3</strain>
    </source>
</reference>
<accession>A0AAU8AZ39</accession>